<evidence type="ECO:0000256" key="1">
    <source>
        <dbReference type="ARBA" id="ARBA00023125"/>
    </source>
</evidence>
<evidence type="ECO:0000256" key="3">
    <source>
        <dbReference type="PROSITE-ProRule" id="PRU01248"/>
    </source>
</evidence>
<protein>
    <submittedName>
        <fullName evidence="6">Site-specific tyrosine recombinase XerC-family</fullName>
    </submittedName>
</protein>
<sequence>MDQKTRKNIQEKLKKRTMQLPPIFQEFLKENQKTLSLSSRYEYAKDLHLFSDYLRDTYAEDVTDQLIIHLEKRDYLNFLQKVYRHTRSFQTTAEQETNQQFKNGYYGLSRKQYSLNHFLRYLYQTGRLKKEISLLGETLPETTSAAPRYVDASLLENFDTLFIPKEGFKTTREASFEEKNRPRNLAILAVLFYCGLKIHEIVELKRKNIELDKQMIYIDRKVNRLDKAVIPNEALPYLTHYLELTEKDTTAESFVFRSSHDQQISPRTIRQILSKVTIANNLSPELCRKTFGYYVGFYLDDLDTVNYLYGNRYLDPHSFEEISEKMREFSYREFAKEARRNNHSLMI</sequence>
<organism evidence="6 7">
    <name type="scientific">Enterococcus durans</name>
    <dbReference type="NCBI Taxonomy" id="53345"/>
    <lineage>
        <taxon>Bacteria</taxon>
        <taxon>Bacillati</taxon>
        <taxon>Bacillota</taxon>
        <taxon>Bacilli</taxon>
        <taxon>Lactobacillales</taxon>
        <taxon>Enterococcaceae</taxon>
        <taxon>Enterococcus</taxon>
    </lineage>
</organism>
<dbReference type="AlphaFoldDB" id="A0A367CDR9"/>
<evidence type="ECO:0000313" key="7">
    <source>
        <dbReference type="Proteomes" id="UP000252797"/>
    </source>
</evidence>
<dbReference type="SUPFAM" id="SSF56349">
    <property type="entry name" value="DNA breaking-rejoining enzymes"/>
    <property type="match status" value="1"/>
</dbReference>
<evidence type="ECO:0000256" key="2">
    <source>
        <dbReference type="ARBA" id="ARBA00023172"/>
    </source>
</evidence>
<keyword evidence="1 3" id="KW-0238">DNA-binding</keyword>
<dbReference type="STRING" id="53345.LIU_08170"/>
<keyword evidence="2" id="KW-0233">DNA recombination</keyword>
<feature type="domain" description="Tyr recombinase" evidence="4">
    <location>
        <begin position="156"/>
        <end position="344"/>
    </location>
</feature>
<dbReference type="PROSITE" id="PS51900">
    <property type="entry name" value="CB"/>
    <property type="match status" value="1"/>
</dbReference>
<name>A0A367CDR9_9ENTE</name>
<dbReference type="GO" id="GO:0006310">
    <property type="term" value="P:DNA recombination"/>
    <property type="evidence" value="ECO:0007669"/>
    <property type="project" value="UniProtKB-KW"/>
</dbReference>
<dbReference type="InterPro" id="IPR002104">
    <property type="entry name" value="Integrase_catalytic"/>
</dbReference>
<dbReference type="InterPro" id="IPR044068">
    <property type="entry name" value="CB"/>
</dbReference>
<dbReference type="GO" id="GO:0015074">
    <property type="term" value="P:DNA integration"/>
    <property type="evidence" value="ECO:0007669"/>
    <property type="project" value="InterPro"/>
</dbReference>
<dbReference type="Pfam" id="PF00589">
    <property type="entry name" value="Phage_integrase"/>
    <property type="match status" value="1"/>
</dbReference>
<dbReference type="InterPro" id="IPR010998">
    <property type="entry name" value="Integrase_recombinase_N"/>
</dbReference>
<dbReference type="EMBL" id="LEPB01000004">
    <property type="protein sequence ID" value="RCA10618.1"/>
    <property type="molecule type" value="Genomic_DNA"/>
</dbReference>
<accession>A0A367CDR9</accession>
<comment type="caution">
    <text evidence="6">The sequence shown here is derived from an EMBL/GenBank/DDBJ whole genome shotgun (WGS) entry which is preliminary data.</text>
</comment>
<dbReference type="PROSITE" id="PS51898">
    <property type="entry name" value="TYR_RECOMBINASE"/>
    <property type="match status" value="1"/>
</dbReference>
<dbReference type="CDD" id="cd00397">
    <property type="entry name" value="DNA_BRE_C"/>
    <property type="match status" value="1"/>
</dbReference>
<dbReference type="InterPro" id="IPR011010">
    <property type="entry name" value="DNA_brk_join_enz"/>
</dbReference>
<dbReference type="Proteomes" id="UP000252797">
    <property type="component" value="Unassembled WGS sequence"/>
</dbReference>
<dbReference type="GO" id="GO:0003677">
    <property type="term" value="F:DNA binding"/>
    <property type="evidence" value="ECO:0007669"/>
    <property type="project" value="UniProtKB-UniRule"/>
</dbReference>
<dbReference type="RefSeq" id="WP_113845588.1">
    <property type="nucleotide sequence ID" value="NZ_LEPB01000004.1"/>
</dbReference>
<dbReference type="Gene3D" id="1.10.443.10">
    <property type="entry name" value="Intergrase catalytic core"/>
    <property type="match status" value="1"/>
</dbReference>
<gene>
    <name evidence="6" type="ORF">EA71_01370</name>
</gene>
<dbReference type="Gene3D" id="1.10.150.130">
    <property type="match status" value="1"/>
</dbReference>
<reference evidence="6 7" key="1">
    <citation type="submission" date="2015-06" db="EMBL/GenBank/DDBJ databases">
        <title>The Genome Sequence of Enterococcus durans 4EA1.</title>
        <authorList>
            <consortium name="The Broad Institute Genomics Platform"/>
            <consortium name="The Broad Institute Genome Sequencing Center for Infectious Disease"/>
            <person name="Earl A.M."/>
            <person name="Van Tyne D."/>
            <person name="Lebreton F."/>
            <person name="Saavedra J.T."/>
            <person name="Gilmore M.S."/>
            <person name="Manson Mcguire A."/>
            <person name="Clock S."/>
            <person name="Crupain M."/>
            <person name="Rangan U."/>
            <person name="Young S."/>
            <person name="Abouelleil A."/>
            <person name="Cao P."/>
            <person name="Chapman S.B."/>
            <person name="Griggs A."/>
            <person name="Priest M."/>
            <person name="Shea T."/>
            <person name="Wortman J."/>
            <person name="Nusbaum C."/>
            <person name="Birren B."/>
        </authorList>
    </citation>
    <scope>NUCLEOTIDE SEQUENCE [LARGE SCALE GENOMIC DNA]</scope>
    <source>
        <strain evidence="6 7">4EA1</strain>
    </source>
</reference>
<evidence type="ECO:0000259" key="5">
    <source>
        <dbReference type="PROSITE" id="PS51900"/>
    </source>
</evidence>
<evidence type="ECO:0000313" key="6">
    <source>
        <dbReference type="EMBL" id="RCA10618.1"/>
    </source>
</evidence>
<proteinExistence type="predicted"/>
<dbReference type="InterPro" id="IPR013762">
    <property type="entry name" value="Integrase-like_cat_sf"/>
</dbReference>
<evidence type="ECO:0000259" key="4">
    <source>
        <dbReference type="PROSITE" id="PS51898"/>
    </source>
</evidence>
<feature type="domain" description="Core-binding (CB)" evidence="5">
    <location>
        <begin position="18"/>
        <end position="123"/>
    </location>
</feature>